<dbReference type="RefSeq" id="WP_139757730.1">
    <property type="nucleotide sequence ID" value="NZ_CP039852.1"/>
</dbReference>
<dbReference type="InterPro" id="IPR027016">
    <property type="entry name" value="UCP029811"/>
</dbReference>
<dbReference type="SMART" id="SM00867">
    <property type="entry name" value="YceI"/>
    <property type="match status" value="1"/>
</dbReference>
<accession>A0A5B7YI41</accession>
<dbReference type="SUPFAM" id="SSF101874">
    <property type="entry name" value="YceI-like"/>
    <property type="match status" value="1"/>
</dbReference>
<dbReference type="PANTHER" id="PTHR34406">
    <property type="entry name" value="PROTEIN YCEI"/>
    <property type="match status" value="1"/>
</dbReference>
<feature type="chain" id="PRO_5022810298" evidence="1">
    <location>
        <begin position="20"/>
        <end position="190"/>
    </location>
</feature>
<proteinExistence type="predicted"/>
<evidence type="ECO:0000313" key="4">
    <source>
        <dbReference type="Proteomes" id="UP000304912"/>
    </source>
</evidence>
<name>A0A5B7YI41_9ALTE</name>
<dbReference type="KEGG" id="salk:FBQ74_16625"/>
<dbReference type="OrthoDB" id="9793816at2"/>
<dbReference type="PANTHER" id="PTHR34406:SF1">
    <property type="entry name" value="PROTEIN YCEI"/>
    <property type="match status" value="1"/>
</dbReference>
<dbReference type="AlphaFoldDB" id="A0A5B7YI41"/>
<feature type="signal peptide" evidence="1">
    <location>
        <begin position="1"/>
        <end position="19"/>
    </location>
</feature>
<feature type="domain" description="Lipid/polyisoprenoid-binding YceI-like" evidence="2">
    <location>
        <begin position="20"/>
        <end position="188"/>
    </location>
</feature>
<dbReference type="Pfam" id="PF04264">
    <property type="entry name" value="YceI"/>
    <property type="match status" value="1"/>
</dbReference>
<reference evidence="3 4" key="1">
    <citation type="submission" date="2019-04" db="EMBL/GenBank/DDBJ databases">
        <title>Salinimonas iocasae sp. nov., a halophilic bacterium isolated from the outer tube casing of tubeworms in Okinawa Trough.</title>
        <authorList>
            <person name="Zhang H."/>
            <person name="Wang H."/>
            <person name="Li C."/>
        </authorList>
    </citation>
    <scope>NUCLEOTIDE SEQUENCE [LARGE SCALE GENOMIC DNA]</scope>
    <source>
        <strain evidence="3 4">KX18D6</strain>
    </source>
</reference>
<evidence type="ECO:0000259" key="2">
    <source>
        <dbReference type="SMART" id="SM00867"/>
    </source>
</evidence>
<keyword evidence="1" id="KW-0732">Signal</keyword>
<dbReference type="InterPro" id="IPR036761">
    <property type="entry name" value="TTHA0802/YceI-like_sf"/>
</dbReference>
<evidence type="ECO:0000256" key="1">
    <source>
        <dbReference type="SAM" id="SignalP"/>
    </source>
</evidence>
<dbReference type="Proteomes" id="UP000304912">
    <property type="component" value="Chromosome"/>
</dbReference>
<protein>
    <submittedName>
        <fullName evidence="3">YceI family protein</fullName>
    </submittedName>
</protein>
<organism evidence="3 4">
    <name type="scientific">Salinimonas iocasae</name>
    <dbReference type="NCBI Taxonomy" id="2572577"/>
    <lineage>
        <taxon>Bacteria</taxon>
        <taxon>Pseudomonadati</taxon>
        <taxon>Pseudomonadota</taxon>
        <taxon>Gammaproteobacteria</taxon>
        <taxon>Alteromonadales</taxon>
        <taxon>Alteromonadaceae</taxon>
        <taxon>Alteromonas/Salinimonas group</taxon>
        <taxon>Salinimonas</taxon>
    </lineage>
</organism>
<evidence type="ECO:0000313" key="3">
    <source>
        <dbReference type="EMBL" id="QCZ95000.1"/>
    </source>
</evidence>
<sequence length="190" mass="20343">MRKTILTSLGLLLSMPATAAWQLDETESTMHFLSTKNAQITELHTFESLSGTISDSGELTVTIPLSSVNTSIEIRDTRMKEKLFETSQYPKAVFSASLSQDILGMAAGESGIYTVEGAIDLHDQNVATTFNVAVSRLDDATFRVTTVAPTLLSAGDFGLADGVKTLQAIAGLDSISMTVPVTFSVVFDKQ</sequence>
<dbReference type="PIRSF" id="PIRSF029811">
    <property type="entry name" value="UCP029811"/>
    <property type="match status" value="1"/>
</dbReference>
<dbReference type="InterPro" id="IPR007372">
    <property type="entry name" value="Lipid/polyisoprenoid-bd_YceI"/>
</dbReference>
<keyword evidence="4" id="KW-1185">Reference proteome</keyword>
<gene>
    <name evidence="3" type="ORF">FBQ74_16625</name>
</gene>
<dbReference type="Gene3D" id="2.40.128.110">
    <property type="entry name" value="Lipid/polyisoprenoid-binding, YceI-like"/>
    <property type="match status" value="1"/>
</dbReference>
<dbReference type="EMBL" id="CP039852">
    <property type="protein sequence ID" value="QCZ95000.1"/>
    <property type="molecule type" value="Genomic_DNA"/>
</dbReference>